<comment type="caution">
    <text evidence="1">The sequence shown here is derived from an EMBL/GenBank/DDBJ whole genome shotgun (WGS) entry which is preliminary data.</text>
</comment>
<name>A0AA91TMK4_9BACT</name>
<evidence type="ECO:0000313" key="1">
    <source>
        <dbReference type="EMBL" id="OXL45520.1"/>
    </source>
</evidence>
<dbReference type="RefSeq" id="WP_089542789.1">
    <property type="nucleotide sequence ID" value="NZ_NMPZ01000001.1"/>
</dbReference>
<dbReference type="AlphaFoldDB" id="A0AA91TMK4"/>
<sequence length="81" mass="9405">MNILISQEKMGDNIKKVANLFAISDFCSIYYCNNDKESQPFRRRRLALLVFIWEDDSHNPLNFSVLCHFLSDFLAVSNLSS</sequence>
<evidence type="ECO:0000313" key="2">
    <source>
        <dbReference type="Proteomes" id="UP000215155"/>
    </source>
</evidence>
<protein>
    <submittedName>
        <fullName evidence="1">Uncharacterized protein</fullName>
    </submittedName>
</protein>
<proteinExistence type="predicted"/>
<accession>A0AA91TMK4</accession>
<dbReference type="Proteomes" id="UP000215155">
    <property type="component" value="Unassembled WGS sequence"/>
</dbReference>
<dbReference type="EMBL" id="NMPZ01000001">
    <property type="protein sequence ID" value="OXL45520.1"/>
    <property type="molecule type" value="Genomic_DNA"/>
</dbReference>
<gene>
    <name evidence="1" type="ORF">CFT61_02025</name>
</gene>
<reference evidence="1 2" key="1">
    <citation type="submission" date="2017-07" db="EMBL/GenBank/DDBJ databases">
        <title>Draft genome sequence of Prevotella copri isolated from the gut of healthy adult Indian.</title>
        <authorList>
            <person name="Das B."/>
            <person name="Bag S."/>
            <person name="Ghosh T.S."/>
        </authorList>
    </citation>
    <scope>NUCLEOTIDE SEQUENCE [LARGE SCALE GENOMIC DNA]</scope>
    <source>
        <strain evidence="1 2">Indica</strain>
    </source>
</reference>
<organism evidence="1 2">
    <name type="scientific">Segatella copri</name>
    <dbReference type="NCBI Taxonomy" id="165179"/>
    <lineage>
        <taxon>Bacteria</taxon>
        <taxon>Pseudomonadati</taxon>
        <taxon>Bacteroidota</taxon>
        <taxon>Bacteroidia</taxon>
        <taxon>Bacteroidales</taxon>
        <taxon>Prevotellaceae</taxon>
        <taxon>Segatella</taxon>
    </lineage>
</organism>